<dbReference type="GO" id="GO:0005524">
    <property type="term" value="F:ATP binding"/>
    <property type="evidence" value="ECO:0007669"/>
    <property type="project" value="UniProtKB-KW"/>
</dbReference>
<keyword evidence="6" id="KW-0418">Kinase</keyword>
<evidence type="ECO:0000256" key="10">
    <source>
        <dbReference type="ARBA" id="ARBA00047899"/>
    </source>
</evidence>
<evidence type="ECO:0000256" key="4">
    <source>
        <dbReference type="ARBA" id="ARBA00022729"/>
    </source>
</evidence>
<evidence type="ECO:0000313" key="15">
    <source>
        <dbReference type="Proteomes" id="UP000886885"/>
    </source>
</evidence>
<evidence type="ECO:0000256" key="6">
    <source>
        <dbReference type="ARBA" id="ARBA00022777"/>
    </source>
</evidence>
<sequence>MRIIIISTLPTGMLLLGLLLVLCLWKKKRQTNGNMTGIIERSSNKNSTKQDQELQMFHFGAMAIATENFSVTNKLGEGGFGPVYKGILKDGQEIAVKRLSRNSRQGPEEFKNEVKHIAKLQHRNLVKLLGCCIQADERMLIYEFMPNRSLDSLIFGLRLSGLANLISDLLSYIFVLESDESQNLIDMDNDMNPKISDFGLARSFGEKETEAITSRVVGTYGYISPEYAIDGLYSIKSDVFSFGVLVLEIVSGNRNRGFCHPDHDLNLLGHAWRLFQEGRHFELIPESVAESYNLSEVLRSIHVGLLCVQCSPNDRPSMSSVVLMLCGEGTLPQPKQPGFFNERNLAEANTSSGQNRSCSVNQFTITQLEAR</sequence>
<dbReference type="GO" id="GO:0004674">
    <property type="term" value="F:protein serine/threonine kinase activity"/>
    <property type="evidence" value="ECO:0007669"/>
    <property type="project" value="UniProtKB-KW"/>
</dbReference>
<keyword evidence="8" id="KW-1015">Disulfide bond</keyword>
<evidence type="ECO:0000256" key="2">
    <source>
        <dbReference type="ARBA" id="ARBA00022527"/>
    </source>
</evidence>
<protein>
    <recommendedName>
        <fullName evidence="1">non-specific serine/threonine protein kinase</fullName>
        <ecNumber evidence="1">2.7.11.1</ecNumber>
    </recommendedName>
</protein>
<dbReference type="OrthoDB" id="4062651at2759"/>
<evidence type="ECO:0000313" key="14">
    <source>
        <dbReference type="EMBL" id="KAG6790529.1"/>
    </source>
</evidence>
<name>A0A8X8ALG2_POPTO</name>
<evidence type="ECO:0000256" key="7">
    <source>
        <dbReference type="ARBA" id="ARBA00022840"/>
    </source>
</evidence>
<evidence type="ECO:0000256" key="8">
    <source>
        <dbReference type="ARBA" id="ARBA00023157"/>
    </source>
</evidence>
<keyword evidence="12" id="KW-0812">Transmembrane</keyword>
<dbReference type="AlphaFoldDB" id="A0A8X8ALG2"/>
<dbReference type="InterPro" id="IPR021820">
    <property type="entry name" value="S-locus_recpt_kinase_C"/>
</dbReference>
<evidence type="ECO:0000256" key="3">
    <source>
        <dbReference type="ARBA" id="ARBA00022679"/>
    </source>
</evidence>
<evidence type="ECO:0000256" key="5">
    <source>
        <dbReference type="ARBA" id="ARBA00022741"/>
    </source>
</evidence>
<keyword evidence="5" id="KW-0547">Nucleotide-binding</keyword>
<dbReference type="Pfam" id="PF00069">
    <property type="entry name" value="Pkinase"/>
    <property type="match status" value="1"/>
</dbReference>
<evidence type="ECO:0000256" key="1">
    <source>
        <dbReference type="ARBA" id="ARBA00012513"/>
    </source>
</evidence>
<dbReference type="InterPro" id="IPR000719">
    <property type="entry name" value="Prot_kinase_dom"/>
</dbReference>
<dbReference type="GO" id="GO:0005886">
    <property type="term" value="C:plasma membrane"/>
    <property type="evidence" value="ECO:0007669"/>
    <property type="project" value="TreeGrafter"/>
</dbReference>
<dbReference type="FunFam" id="3.30.200.20:FF:000195">
    <property type="entry name" value="G-type lectin S-receptor-like serine/threonine-protein kinase"/>
    <property type="match status" value="1"/>
</dbReference>
<keyword evidence="9" id="KW-0325">Glycoprotein</keyword>
<keyword evidence="7" id="KW-0067">ATP-binding</keyword>
<keyword evidence="15" id="KW-1185">Reference proteome</keyword>
<dbReference type="PANTHER" id="PTHR27002">
    <property type="entry name" value="RECEPTOR-LIKE SERINE/THREONINE-PROTEIN KINASE SD1-8"/>
    <property type="match status" value="1"/>
</dbReference>
<dbReference type="EMBL" id="JAAWWB010000002">
    <property type="protein sequence ID" value="KAG6790529.1"/>
    <property type="molecule type" value="Genomic_DNA"/>
</dbReference>
<dbReference type="PROSITE" id="PS50011">
    <property type="entry name" value="PROTEIN_KINASE_DOM"/>
    <property type="match status" value="1"/>
</dbReference>
<dbReference type="Pfam" id="PF11883">
    <property type="entry name" value="DUF3403"/>
    <property type="match status" value="1"/>
</dbReference>
<keyword evidence="12" id="KW-1133">Transmembrane helix</keyword>
<reference evidence="14" key="1">
    <citation type="journal article" date="2020" name="bioRxiv">
        <title>Hybrid origin of Populus tomentosa Carr. identified through genome sequencing and phylogenomic analysis.</title>
        <authorList>
            <person name="An X."/>
            <person name="Gao K."/>
            <person name="Chen Z."/>
            <person name="Li J."/>
            <person name="Yang X."/>
            <person name="Yang X."/>
            <person name="Zhou J."/>
            <person name="Guo T."/>
            <person name="Zhao T."/>
            <person name="Huang S."/>
            <person name="Miao D."/>
            <person name="Khan W.U."/>
            <person name="Rao P."/>
            <person name="Ye M."/>
            <person name="Lei B."/>
            <person name="Liao W."/>
            <person name="Wang J."/>
            <person name="Ji L."/>
            <person name="Li Y."/>
            <person name="Guo B."/>
            <person name="Mustafa N.S."/>
            <person name="Li S."/>
            <person name="Yun Q."/>
            <person name="Keller S.R."/>
            <person name="Mao J."/>
            <person name="Zhang R."/>
            <person name="Strauss S.H."/>
        </authorList>
    </citation>
    <scope>NUCLEOTIDE SEQUENCE</scope>
    <source>
        <strain evidence="14">GM15</strain>
        <tissue evidence="14">Leaf</tissue>
    </source>
</reference>
<keyword evidence="2" id="KW-0723">Serine/threonine-protein kinase</keyword>
<comment type="caution">
    <text evidence="14">The sequence shown here is derived from an EMBL/GenBank/DDBJ whole genome shotgun (WGS) entry which is preliminary data.</text>
</comment>
<organism evidence="14 15">
    <name type="scientific">Populus tomentosa</name>
    <name type="common">Chinese white poplar</name>
    <dbReference type="NCBI Taxonomy" id="118781"/>
    <lineage>
        <taxon>Eukaryota</taxon>
        <taxon>Viridiplantae</taxon>
        <taxon>Streptophyta</taxon>
        <taxon>Embryophyta</taxon>
        <taxon>Tracheophyta</taxon>
        <taxon>Spermatophyta</taxon>
        <taxon>Magnoliopsida</taxon>
        <taxon>eudicotyledons</taxon>
        <taxon>Gunneridae</taxon>
        <taxon>Pentapetalae</taxon>
        <taxon>rosids</taxon>
        <taxon>fabids</taxon>
        <taxon>Malpighiales</taxon>
        <taxon>Salicaceae</taxon>
        <taxon>Saliceae</taxon>
        <taxon>Populus</taxon>
    </lineage>
</organism>
<feature type="transmembrane region" description="Helical" evidence="12">
    <location>
        <begin position="6"/>
        <end position="25"/>
    </location>
</feature>
<keyword evidence="4" id="KW-0732">Signal</keyword>
<comment type="catalytic activity">
    <reaction evidence="11">
        <text>L-seryl-[protein] + ATP = O-phospho-L-seryl-[protein] + ADP + H(+)</text>
        <dbReference type="Rhea" id="RHEA:17989"/>
        <dbReference type="Rhea" id="RHEA-COMP:9863"/>
        <dbReference type="Rhea" id="RHEA-COMP:11604"/>
        <dbReference type="ChEBI" id="CHEBI:15378"/>
        <dbReference type="ChEBI" id="CHEBI:29999"/>
        <dbReference type="ChEBI" id="CHEBI:30616"/>
        <dbReference type="ChEBI" id="CHEBI:83421"/>
        <dbReference type="ChEBI" id="CHEBI:456216"/>
        <dbReference type="EC" id="2.7.11.1"/>
    </reaction>
</comment>
<proteinExistence type="predicted"/>
<evidence type="ECO:0000256" key="11">
    <source>
        <dbReference type="ARBA" id="ARBA00048679"/>
    </source>
</evidence>
<dbReference type="EC" id="2.7.11.1" evidence="1"/>
<evidence type="ECO:0000256" key="9">
    <source>
        <dbReference type="ARBA" id="ARBA00023180"/>
    </source>
</evidence>
<keyword evidence="12" id="KW-0472">Membrane</keyword>
<accession>A0A8X8ALG2</accession>
<dbReference type="PANTHER" id="PTHR27002:SF1092">
    <property type="entry name" value="RECEPTOR-LIKE SERINE_THREONINE-PROTEIN KINASE"/>
    <property type="match status" value="1"/>
</dbReference>
<evidence type="ECO:0000259" key="13">
    <source>
        <dbReference type="PROSITE" id="PS50011"/>
    </source>
</evidence>
<gene>
    <name evidence="14" type="ORF">POTOM_006685</name>
</gene>
<keyword evidence="3" id="KW-0808">Transferase</keyword>
<comment type="catalytic activity">
    <reaction evidence="10">
        <text>L-threonyl-[protein] + ATP = O-phospho-L-threonyl-[protein] + ADP + H(+)</text>
        <dbReference type="Rhea" id="RHEA:46608"/>
        <dbReference type="Rhea" id="RHEA-COMP:11060"/>
        <dbReference type="Rhea" id="RHEA-COMP:11605"/>
        <dbReference type="ChEBI" id="CHEBI:15378"/>
        <dbReference type="ChEBI" id="CHEBI:30013"/>
        <dbReference type="ChEBI" id="CHEBI:30616"/>
        <dbReference type="ChEBI" id="CHEBI:61977"/>
        <dbReference type="ChEBI" id="CHEBI:456216"/>
        <dbReference type="EC" id="2.7.11.1"/>
    </reaction>
</comment>
<evidence type="ECO:0000256" key="12">
    <source>
        <dbReference type="SAM" id="Phobius"/>
    </source>
</evidence>
<dbReference type="Proteomes" id="UP000886885">
    <property type="component" value="Chromosome 1D"/>
</dbReference>
<feature type="domain" description="Protein kinase" evidence="13">
    <location>
        <begin position="69"/>
        <end position="339"/>
    </location>
</feature>